<dbReference type="RefSeq" id="WP_258877289.1">
    <property type="nucleotide sequence ID" value="NZ_CP048914.1"/>
</dbReference>
<dbReference type="SUPFAM" id="SSF142984">
    <property type="entry name" value="Nqo1 middle domain-like"/>
    <property type="match status" value="1"/>
</dbReference>
<sequence>MVERRELTKRFDQINPEQIQDFLALDGFSMLEKALKMTPSEVRDEIRASRLTGRGGAGFLTSIKMDSFAAETGKKYIVCNADEGEPGNFKDRYLMEKDPFQVIEGMCISAYATGAQEGFIYIRGEYQTSIKRIQNAIDESRKHHYLGTHILQSAFSFDITIRQGAGAYVCGEEFALIESLEGKPGRTRVKPPYPAQEGYFSYPTLINNVETFCNLPFIVRIGGDAYRQIGSDFASGTKLISLSGNVKHKGLYEVPYGTTIRDVIFKLGGGTPNHRAIKMVQLGGACGAIIPDELLDMDIDNERFQIFDSKMGAGAIIVMDDSHDLFDIIHRNMEFFAHESCGKCTPCREGHIQLVKLIEKFIINEASQKDYDTLRSLAQVIHDTTLCGLGQTSPTCILSTMEFFPEEYNRRIAYRKRGGQA</sequence>
<dbReference type="EMBL" id="CP048914">
    <property type="protein sequence ID" value="QMS85491.1"/>
    <property type="molecule type" value="Genomic_DNA"/>
</dbReference>
<dbReference type="FunFam" id="3.40.50.11540:FF:000001">
    <property type="entry name" value="NADH dehydrogenase [ubiquinone] flavoprotein 1, mitochondrial"/>
    <property type="match status" value="1"/>
</dbReference>
<keyword evidence="8" id="KW-1185">Reference proteome</keyword>
<dbReference type="PANTHER" id="PTHR43578">
    <property type="entry name" value="NADH-QUINONE OXIDOREDUCTASE SUBUNIT F"/>
    <property type="match status" value="1"/>
</dbReference>
<dbReference type="InterPro" id="IPR019554">
    <property type="entry name" value="Soluble_ligand-bd"/>
</dbReference>
<keyword evidence="2" id="KW-0004">4Fe-4S</keyword>
<comment type="similarity">
    <text evidence="1">Belongs to the complex I 51 kDa subunit family.</text>
</comment>
<dbReference type="Gene3D" id="1.20.1440.230">
    <property type="entry name" value="NADH-ubiquinone oxidoreductase 51kDa subunit, iron-sulphur binding domain"/>
    <property type="match status" value="1"/>
</dbReference>
<dbReference type="GO" id="GO:0010181">
    <property type="term" value="F:FMN binding"/>
    <property type="evidence" value="ECO:0007669"/>
    <property type="project" value="InterPro"/>
</dbReference>
<evidence type="ECO:0000259" key="6">
    <source>
        <dbReference type="SMART" id="SM00928"/>
    </source>
</evidence>
<evidence type="ECO:0000256" key="4">
    <source>
        <dbReference type="ARBA" id="ARBA00023004"/>
    </source>
</evidence>
<dbReference type="PANTHER" id="PTHR43578:SF3">
    <property type="entry name" value="NADH-QUINONE OXIDOREDUCTASE SUBUNIT F"/>
    <property type="match status" value="1"/>
</dbReference>
<keyword evidence="4" id="KW-0408">Iron</keyword>
<evidence type="ECO:0000256" key="3">
    <source>
        <dbReference type="ARBA" id="ARBA00022723"/>
    </source>
</evidence>
<dbReference type="Gene3D" id="6.10.250.1450">
    <property type="match status" value="1"/>
</dbReference>
<evidence type="ECO:0000256" key="1">
    <source>
        <dbReference type="ARBA" id="ARBA00007523"/>
    </source>
</evidence>
<dbReference type="Gene3D" id="3.10.20.600">
    <property type="match status" value="1"/>
</dbReference>
<dbReference type="GO" id="GO:0051539">
    <property type="term" value="F:4 iron, 4 sulfur cluster binding"/>
    <property type="evidence" value="ECO:0007669"/>
    <property type="project" value="UniProtKB-KW"/>
</dbReference>
<dbReference type="SUPFAM" id="SSF142019">
    <property type="entry name" value="Nqo1 FMN-binding domain-like"/>
    <property type="match status" value="1"/>
</dbReference>
<dbReference type="Gene3D" id="3.40.50.11540">
    <property type="entry name" value="NADH-ubiquinone oxidoreductase 51kDa subunit"/>
    <property type="match status" value="1"/>
</dbReference>
<dbReference type="GO" id="GO:0008137">
    <property type="term" value="F:NADH dehydrogenase (ubiquinone) activity"/>
    <property type="evidence" value="ECO:0007669"/>
    <property type="project" value="InterPro"/>
</dbReference>
<dbReference type="Pfam" id="PF10531">
    <property type="entry name" value="SLBB"/>
    <property type="match status" value="1"/>
</dbReference>
<dbReference type="InterPro" id="IPR001949">
    <property type="entry name" value="NADH-UbQ_OxRdtase_51kDa_CS"/>
</dbReference>
<dbReference type="Pfam" id="PF01512">
    <property type="entry name" value="Complex1_51K"/>
    <property type="match status" value="1"/>
</dbReference>
<evidence type="ECO:0000256" key="2">
    <source>
        <dbReference type="ARBA" id="ARBA00022485"/>
    </source>
</evidence>
<dbReference type="SUPFAM" id="SSF140490">
    <property type="entry name" value="Nqo1C-terminal domain-like"/>
    <property type="match status" value="1"/>
</dbReference>
<dbReference type="Pfam" id="PF10589">
    <property type="entry name" value="NADH_4Fe-4S"/>
    <property type="match status" value="1"/>
</dbReference>
<dbReference type="PROSITE" id="PS00645">
    <property type="entry name" value="COMPLEX1_51K_2"/>
    <property type="match status" value="1"/>
</dbReference>
<keyword evidence="3" id="KW-0479">Metal-binding</keyword>
<dbReference type="GO" id="GO:0046872">
    <property type="term" value="F:metal ion binding"/>
    <property type="evidence" value="ECO:0007669"/>
    <property type="project" value="UniProtKB-KW"/>
</dbReference>
<dbReference type="SMART" id="SM00928">
    <property type="entry name" value="NADH_4Fe-4S"/>
    <property type="match status" value="1"/>
</dbReference>
<accession>A0A7L7KRP2</accession>
<dbReference type="InterPro" id="IPR037207">
    <property type="entry name" value="Nuop51_4Fe4S-bd_sf"/>
</dbReference>
<dbReference type="AlphaFoldDB" id="A0A7L7KRP2"/>
<evidence type="ECO:0000313" key="7">
    <source>
        <dbReference type="EMBL" id="QMS85491.1"/>
    </source>
</evidence>
<name>A0A7L7KRP2_9MOLU</name>
<dbReference type="Proteomes" id="UP000514720">
    <property type="component" value="Chromosome"/>
</dbReference>
<gene>
    <name evidence="7" type="ORF">G4Z02_06965</name>
</gene>
<evidence type="ECO:0000313" key="8">
    <source>
        <dbReference type="Proteomes" id="UP000514720"/>
    </source>
</evidence>
<keyword evidence="5" id="KW-0411">Iron-sulfur</keyword>
<dbReference type="FunFam" id="1.20.1440.230:FF:000001">
    <property type="entry name" value="Mitochondrial NADH dehydrogenase flavoprotein 1"/>
    <property type="match status" value="1"/>
</dbReference>
<dbReference type="KEGG" id="xcl:G4Z02_06965"/>
<dbReference type="InterPro" id="IPR011538">
    <property type="entry name" value="Nuo51_FMN-bd"/>
</dbReference>
<evidence type="ECO:0000256" key="5">
    <source>
        <dbReference type="ARBA" id="ARBA00023014"/>
    </source>
</evidence>
<dbReference type="InterPro" id="IPR037225">
    <property type="entry name" value="Nuo51_FMN-bd_sf"/>
</dbReference>
<proteinExistence type="inferred from homology"/>
<dbReference type="InterPro" id="IPR019575">
    <property type="entry name" value="Nuop51_4Fe4S-bd"/>
</dbReference>
<reference evidence="7 8" key="1">
    <citation type="submission" date="2020-02" db="EMBL/GenBank/DDBJ databases">
        <authorList>
            <person name="Zheng R.K."/>
            <person name="Sun C.M."/>
        </authorList>
    </citation>
    <scope>NUCLEOTIDE SEQUENCE [LARGE SCALE GENOMIC DNA]</scope>
    <source>
        <strain evidence="8">zrk13</strain>
    </source>
</reference>
<organism evidence="7 8">
    <name type="scientific">Candidatus Xianfuyuplasma coldseepsis</name>
    <dbReference type="NCBI Taxonomy" id="2782163"/>
    <lineage>
        <taxon>Bacteria</taxon>
        <taxon>Bacillati</taxon>
        <taxon>Mycoplasmatota</taxon>
        <taxon>Mollicutes</taxon>
        <taxon>Candidatus Izemoplasmatales</taxon>
        <taxon>Candidatus Izemoplasmataceae</taxon>
        <taxon>Candidatus Xianfuyuplasma</taxon>
    </lineage>
</organism>
<feature type="domain" description="NADH-ubiquinone oxidoreductase 51kDa subunit iron-sulphur binding" evidence="6">
    <location>
        <begin position="326"/>
        <end position="371"/>
    </location>
</feature>
<protein>
    <submittedName>
        <fullName evidence="7">NADH-quinone oxidoreductase subunit F</fullName>
    </submittedName>
</protein>